<evidence type="ECO:0000256" key="5">
    <source>
        <dbReference type="ARBA" id="ARBA00022801"/>
    </source>
</evidence>
<keyword evidence="13" id="KW-1185">Reference proteome</keyword>
<evidence type="ECO:0000256" key="9">
    <source>
        <dbReference type="ARBA" id="ARBA00023242"/>
    </source>
</evidence>
<dbReference type="PANTHER" id="PTHR10625">
    <property type="entry name" value="HISTONE DEACETYLASE HDAC1-RELATED"/>
    <property type="match status" value="1"/>
</dbReference>
<evidence type="ECO:0000256" key="2">
    <source>
        <dbReference type="ARBA" id="ARBA00007738"/>
    </source>
</evidence>
<dbReference type="GO" id="GO:0141221">
    <property type="term" value="F:histone deacetylase activity, hydrolytic mechanism"/>
    <property type="evidence" value="ECO:0007669"/>
    <property type="project" value="UniProtKB-EC"/>
</dbReference>
<dbReference type="RefSeq" id="XP_001732495.1">
    <property type="nucleotide sequence ID" value="XM_001732443.1"/>
</dbReference>
<name>A8PSJ8_MALGO</name>
<reference evidence="12 13" key="1">
    <citation type="journal article" date="2007" name="Proc. Natl. Acad. Sci. U.S.A.">
        <title>Dandruff-associated Malassezia genomes reveal convergent and divergent virulence traits shared with plant and human fungal pathogens.</title>
        <authorList>
            <person name="Xu J."/>
            <person name="Saunders C.W."/>
            <person name="Hu P."/>
            <person name="Grant R.A."/>
            <person name="Boekhout T."/>
            <person name="Kuramae E.E."/>
            <person name="Kronstad J.W."/>
            <person name="Deangelis Y.M."/>
            <person name="Reeder N.L."/>
            <person name="Johnstone K.R."/>
            <person name="Leland M."/>
            <person name="Fieno A.M."/>
            <person name="Begley W.M."/>
            <person name="Sun Y."/>
            <person name="Lacey M.P."/>
            <person name="Chaudhary T."/>
            <person name="Keough T."/>
            <person name="Chu L."/>
            <person name="Sears R."/>
            <person name="Yuan B."/>
            <person name="Dawson T.L.Jr."/>
        </authorList>
    </citation>
    <scope>NUCLEOTIDE SEQUENCE [LARGE SCALE GENOMIC DNA]</scope>
    <source>
        <strain evidence="13">ATCC MYA-4612 / CBS 7966</strain>
    </source>
</reference>
<proteinExistence type="inferred from homology"/>
<dbReference type="EC" id="3.5.1.98" evidence="3"/>
<dbReference type="Pfam" id="PF00850">
    <property type="entry name" value="Hist_deacetyl"/>
    <property type="match status" value="1"/>
</dbReference>
<keyword evidence="8" id="KW-0804">Transcription</keyword>
<accession>A8PSJ8</accession>
<evidence type="ECO:0000313" key="13">
    <source>
        <dbReference type="Proteomes" id="UP000008837"/>
    </source>
</evidence>
<dbReference type="PRINTS" id="PR01270">
    <property type="entry name" value="HDASUPER"/>
</dbReference>
<dbReference type="SUPFAM" id="SSF52768">
    <property type="entry name" value="Arginase/deacetylase"/>
    <property type="match status" value="1"/>
</dbReference>
<evidence type="ECO:0000313" key="12">
    <source>
        <dbReference type="EMBL" id="EDP45281.1"/>
    </source>
</evidence>
<dbReference type="GeneID" id="5856801"/>
<sequence>MHQIYSREATRAEIELIHDSALWDQYEANMTLPLAQLKTLSHDLELSSSLYLNHASTFCARLSCGSVVEMCSAVASGRVHNGFAIVRPPGHHAEPGAGFGFCLYNNVAVSTRVLLDRPLGAPDRVERVMILDWDVHHGNGTQRAFWDNKQVLYISLHRYENGTFYPGTSFGNYDQVGGESARGTSVNVPWPCSGMDDGDYLHAFQHCIMPIAYEFAPDLVIVSAGFDAAQDDMLGGCLVSPAGYAHMTHQLMALAQGNLVVALEGGYTLDAISRSALAVVRTLLGDPLPPLPRGTACSLAAADTVRRVIRAQAPYWVSLRTALEYGPSAVPNSLTASTLNAATTDAVHGAALTHVTDSTTDAAAAQISTTPSAASVACIPTPELLLDARAARLWKRHQLLPIPTHAGLQRNQALCSSSLMLPTTQTLVIFVHDLANLHKDVQGAPYVADSADALVQWAMERNYALMDLCTMVPLPLQTVRNHSHGKALAYPDDPTPSALNEQIQHIWDVYCAISPVPKVFLVGLGTGCEVLMHLITTRAIQSRVHGMVQVMGMNSIPLVPKAQRELKSWYLKHARVICPPTHPYFAWNEQASSGKRLGTVQRAHSPCPMETLVQCLPNIDSMLSTSS</sequence>
<evidence type="ECO:0000256" key="8">
    <source>
        <dbReference type="ARBA" id="ARBA00023163"/>
    </source>
</evidence>
<dbReference type="PANTHER" id="PTHR10625:SF5">
    <property type="entry name" value="HISTONE DEACETYLASE"/>
    <property type="match status" value="1"/>
</dbReference>
<dbReference type="OMA" id="HMTHQLM"/>
<dbReference type="GO" id="GO:0000118">
    <property type="term" value="C:histone deacetylase complex"/>
    <property type="evidence" value="ECO:0007669"/>
    <property type="project" value="TreeGrafter"/>
</dbReference>
<comment type="caution">
    <text evidence="12">The sequence shown here is derived from an EMBL/GenBank/DDBJ whole genome shotgun (WGS) entry which is preliminary data.</text>
</comment>
<evidence type="ECO:0000256" key="6">
    <source>
        <dbReference type="ARBA" id="ARBA00022853"/>
    </source>
</evidence>
<gene>
    <name evidence="12" type="ORF">MGL_0270</name>
</gene>
<evidence type="ECO:0000259" key="10">
    <source>
        <dbReference type="Pfam" id="PF00850"/>
    </source>
</evidence>
<dbReference type="InParanoid" id="A8PSJ8"/>
<evidence type="ECO:0000259" key="11">
    <source>
        <dbReference type="Pfam" id="PF09757"/>
    </source>
</evidence>
<dbReference type="Pfam" id="PF09757">
    <property type="entry name" value="Arb2-like"/>
    <property type="match status" value="1"/>
</dbReference>
<dbReference type="InterPro" id="IPR019154">
    <property type="entry name" value="Arb2-like_domain"/>
</dbReference>
<evidence type="ECO:0000256" key="7">
    <source>
        <dbReference type="ARBA" id="ARBA00023015"/>
    </source>
</evidence>
<dbReference type="OrthoDB" id="424012at2759"/>
<dbReference type="Gene3D" id="3.40.800.20">
    <property type="entry name" value="Histone deacetylase domain"/>
    <property type="match status" value="1"/>
</dbReference>
<keyword evidence="9" id="KW-0539">Nucleus</keyword>
<keyword evidence="5" id="KW-0378">Hydrolase</keyword>
<feature type="domain" description="Histone deacetylase" evidence="10">
    <location>
        <begin position="4"/>
        <end position="283"/>
    </location>
</feature>
<evidence type="ECO:0000256" key="4">
    <source>
        <dbReference type="ARBA" id="ARBA00022491"/>
    </source>
</evidence>
<evidence type="ECO:0000256" key="3">
    <source>
        <dbReference type="ARBA" id="ARBA00012111"/>
    </source>
</evidence>
<dbReference type="GO" id="GO:0040029">
    <property type="term" value="P:epigenetic regulation of gene expression"/>
    <property type="evidence" value="ECO:0007669"/>
    <property type="project" value="TreeGrafter"/>
</dbReference>
<feature type="domain" description="Arb2-like" evidence="11">
    <location>
        <begin position="389"/>
        <end position="606"/>
    </location>
</feature>
<comment type="subcellular location">
    <subcellularLocation>
        <location evidence="1">Nucleus</location>
    </subcellularLocation>
</comment>
<dbReference type="VEuPathDB" id="FungiDB:MGL_0270"/>
<organism evidence="12 13">
    <name type="scientific">Malassezia globosa (strain ATCC MYA-4612 / CBS 7966)</name>
    <name type="common">Dandruff-associated fungus</name>
    <dbReference type="NCBI Taxonomy" id="425265"/>
    <lineage>
        <taxon>Eukaryota</taxon>
        <taxon>Fungi</taxon>
        <taxon>Dikarya</taxon>
        <taxon>Basidiomycota</taxon>
        <taxon>Ustilaginomycotina</taxon>
        <taxon>Malasseziomycetes</taxon>
        <taxon>Malasseziales</taxon>
        <taxon>Malasseziaceae</taxon>
        <taxon>Malassezia</taxon>
    </lineage>
</organism>
<dbReference type="InterPro" id="IPR000286">
    <property type="entry name" value="HDACs"/>
</dbReference>
<dbReference type="EMBL" id="AAYY01000001">
    <property type="protein sequence ID" value="EDP45281.1"/>
    <property type="molecule type" value="Genomic_DNA"/>
</dbReference>
<dbReference type="AlphaFoldDB" id="A8PSJ8"/>
<dbReference type="KEGG" id="mgl:MGL_0270"/>
<evidence type="ECO:0000256" key="1">
    <source>
        <dbReference type="ARBA" id="ARBA00004123"/>
    </source>
</evidence>
<keyword evidence="7" id="KW-0805">Transcription regulation</keyword>
<protein>
    <recommendedName>
        <fullName evidence="3">histone deacetylase</fullName>
        <ecNumber evidence="3">3.5.1.98</ecNumber>
    </recommendedName>
</protein>
<dbReference type="Proteomes" id="UP000008837">
    <property type="component" value="Unassembled WGS sequence"/>
</dbReference>
<dbReference type="STRING" id="425265.A8PSJ8"/>
<dbReference type="InterPro" id="IPR023801">
    <property type="entry name" value="His_deacetylse_dom"/>
</dbReference>
<dbReference type="FunCoup" id="A8PSJ8">
    <property type="interactions" value="57"/>
</dbReference>
<dbReference type="InterPro" id="IPR037138">
    <property type="entry name" value="His_deacetylse_dom_sf"/>
</dbReference>
<keyword evidence="4" id="KW-0678">Repressor</keyword>
<comment type="similarity">
    <text evidence="2">Belongs to the histone deacetylase family. HD type 2 subfamily.</text>
</comment>
<dbReference type="InterPro" id="IPR023696">
    <property type="entry name" value="Ureohydrolase_dom_sf"/>
</dbReference>
<keyword evidence="6" id="KW-0156">Chromatin regulator</keyword>